<organism evidence="7">
    <name type="scientific">Bionectria ochroleuca</name>
    <name type="common">Gliocladium roseum</name>
    <dbReference type="NCBI Taxonomy" id="29856"/>
    <lineage>
        <taxon>Eukaryota</taxon>
        <taxon>Fungi</taxon>
        <taxon>Dikarya</taxon>
        <taxon>Ascomycota</taxon>
        <taxon>Pezizomycotina</taxon>
        <taxon>Sordariomycetes</taxon>
        <taxon>Hypocreomycetidae</taxon>
        <taxon>Hypocreales</taxon>
        <taxon>Bionectriaceae</taxon>
        <taxon>Clonostachys</taxon>
    </lineage>
</organism>
<feature type="signal peptide" evidence="5">
    <location>
        <begin position="1"/>
        <end position="19"/>
    </location>
</feature>
<evidence type="ECO:0000259" key="6">
    <source>
        <dbReference type="PROSITE" id="PS51767"/>
    </source>
</evidence>
<dbReference type="SUPFAM" id="SSF50630">
    <property type="entry name" value="Acid proteases"/>
    <property type="match status" value="1"/>
</dbReference>
<feature type="compositionally biased region" description="Polar residues" evidence="4">
    <location>
        <begin position="537"/>
        <end position="560"/>
    </location>
</feature>
<dbReference type="Pfam" id="PF00026">
    <property type="entry name" value="Asp"/>
    <property type="match status" value="1"/>
</dbReference>
<evidence type="ECO:0000256" key="1">
    <source>
        <dbReference type="ARBA" id="ARBA00007447"/>
    </source>
</evidence>
<evidence type="ECO:0000256" key="2">
    <source>
        <dbReference type="PIRSR" id="PIRSR601461-1"/>
    </source>
</evidence>
<feature type="chain" id="PRO_5002117818" description="Peptidase A1 domain-containing protein" evidence="5">
    <location>
        <begin position="20"/>
        <end position="599"/>
    </location>
</feature>
<comment type="similarity">
    <text evidence="1">Belongs to the peptidase A1 family.</text>
</comment>
<dbReference type="GO" id="GO:0004190">
    <property type="term" value="F:aspartic-type endopeptidase activity"/>
    <property type="evidence" value="ECO:0007669"/>
    <property type="project" value="InterPro"/>
</dbReference>
<feature type="domain" description="Peptidase A1" evidence="6">
    <location>
        <begin position="129"/>
        <end position="447"/>
    </location>
</feature>
<feature type="compositionally biased region" description="Polar residues" evidence="4">
    <location>
        <begin position="51"/>
        <end position="62"/>
    </location>
</feature>
<feature type="compositionally biased region" description="Low complexity" evidence="4">
    <location>
        <begin position="482"/>
        <end position="512"/>
    </location>
</feature>
<evidence type="ECO:0000256" key="5">
    <source>
        <dbReference type="SAM" id="SignalP"/>
    </source>
</evidence>
<evidence type="ECO:0000313" key="7">
    <source>
        <dbReference type="EMBL" id="CEO49150.1"/>
    </source>
</evidence>
<evidence type="ECO:0000256" key="3">
    <source>
        <dbReference type="PIRSR" id="PIRSR601461-2"/>
    </source>
</evidence>
<dbReference type="PROSITE" id="PS51767">
    <property type="entry name" value="PEPTIDASE_A1"/>
    <property type="match status" value="1"/>
</dbReference>
<dbReference type="GO" id="GO:0006508">
    <property type="term" value="P:proteolysis"/>
    <property type="evidence" value="ECO:0007669"/>
    <property type="project" value="InterPro"/>
</dbReference>
<feature type="active site" evidence="2">
    <location>
        <position position="342"/>
    </location>
</feature>
<sequence>MTRPTSLVELLLWAGTVHSWPQLAPSVESTSIIPYTPVSSRSLPQVDETESSATLHIPSTRQPDLPVDEDLNEFSYTLPVGLTRGLPTDDEVVPGTLTLPIIHATKPGLVSRSVEVKLENRSDVAYYAQQCTVQFGTPSQAIYAQLDTGSFELWVNPTCSGLSTSDAKFCEAVGKYKPGSSSTSKSLSKSGKLNYGIGGAEVDYYSDTIGLSSSSKLKNVRFGVASKTEDQFAGVLGLGHGKGFNTDYPNFLDELSNQKLIDTKSFSVALGSKVEGGGVIVFGGVDTSKFSGKLASLPLIAASDAPDKVARYWVSMESISHSPPNNGKGKTWDNTKIPVFLDTGATLTLLPSDVVKSIATDLKTTGLDDAGFYGVDCNLVSQPGTVDFKLNGVTIKVPYREIIREFSSMKKCYLGIAASDKYSLLGDTFLRSAYVVFDLDSDTIFMAPYENCGSAVSKITSSKDLNGLKGTCTNSNDDDTENSGNGTDSNDSNNQKSATSTSVSKTASSTQTNQPLTTKIPLISSATEALDLATGSPSLVTSTTSASGSEHTGLSGNTREGSIDNLLGHESDGSAAGPLRRLSKALLGISLASMMALSM</sequence>
<dbReference type="InterPro" id="IPR021109">
    <property type="entry name" value="Peptidase_aspartic_dom_sf"/>
</dbReference>
<feature type="active site" evidence="2">
    <location>
        <position position="147"/>
    </location>
</feature>
<protein>
    <recommendedName>
        <fullName evidence="6">Peptidase A1 domain-containing protein</fullName>
    </recommendedName>
</protein>
<accession>A0A0B7K2J5</accession>
<name>A0A0B7K2J5_BIOOC</name>
<keyword evidence="5" id="KW-0732">Signal</keyword>
<gene>
    <name evidence="7" type="ORF">BN869_000005207_1</name>
</gene>
<dbReference type="Gene3D" id="2.40.70.10">
    <property type="entry name" value="Acid Proteases"/>
    <property type="match status" value="2"/>
</dbReference>
<feature type="region of interest" description="Disordered" evidence="4">
    <location>
        <begin position="537"/>
        <end position="576"/>
    </location>
</feature>
<dbReference type="PRINTS" id="PR00792">
    <property type="entry name" value="PEPSIN"/>
</dbReference>
<feature type="disulfide bond" evidence="3">
    <location>
        <begin position="377"/>
        <end position="412"/>
    </location>
</feature>
<feature type="region of interest" description="Disordered" evidence="4">
    <location>
        <begin position="471"/>
        <end position="518"/>
    </location>
</feature>
<dbReference type="PANTHER" id="PTHR47966:SF65">
    <property type="entry name" value="ASPARTIC-TYPE ENDOPEPTIDASE"/>
    <property type="match status" value="1"/>
</dbReference>
<proteinExistence type="inferred from homology"/>
<feature type="region of interest" description="Disordered" evidence="4">
    <location>
        <begin position="39"/>
        <end position="67"/>
    </location>
</feature>
<dbReference type="EMBL" id="CDPU01000013">
    <property type="protein sequence ID" value="CEO49150.1"/>
    <property type="molecule type" value="Genomic_DNA"/>
</dbReference>
<dbReference type="InterPro" id="IPR033121">
    <property type="entry name" value="PEPTIDASE_A1"/>
</dbReference>
<keyword evidence="3" id="KW-1015">Disulfide bond</keyword>
<evidence type="ECO:0000256" key="4">
    <source>
        <dbReference type="SAM" id="MobiDB-lite"/>
    </source>
</evidence>
<dbReference type="AlphaFoldDB" id="A0A0B7K2J5"/>
<reference evidence="7" key="1">
    <citation type="submission" date="2015-01" db="EMBL/GenBank/DDBJ databases">
        <authorList>
            <person name="Durling Mikael"/>
        </authorList>
    </citation>
    <scope>NUCLEOTIDE SEQUENCE</scope>
</reference>
<dbReference type="InterPro" id="IPR001461">
    <property type="entry name" value="Aspartic_peptidase_A1"/>
</dbReference>
<dbReference type="PANTHER" id="PTHR47966">
    <property type="entry name" value="BETA-SITE APP-CLEAVING ENZYME, ISOFORM A-RELATED"/>
    <property type="match status" value="1"/>
</dbReference>